<dbReference type="PANTHER" id="PTHR22642">
    <property type="entry name" value="IMIDAZOLONEPROPIONASE"/>
    <property type="match status" value="1"/>
</dbReference>
<dbReference type="SUPFAM" id="SSF51556">
    <property type="entry name" value="Metallo-dependent hydrolases"/>
    <property type="match status" value="1"/>
</dbReference>
<dbReference type="STRING" id="3076.A0A2P6TWX6"/>
<feature type="transmembrane region" description="Helical" evidence="2">
    <location>
        <begin position="1145"/>
        <end position="1171"/>
    </location>
</feature>
<feature type="signal peptide" evidence="3">
    <location>
        <begin position="1"/>
        <end position="19"/>
    </location>
</feature>
<dbReference type="Gene3D" id="3.20.20.140">
    <property type="entry name" value="Metal-dependent hydrolases"/>
    <property type="match status" value="1"/>
</dbReference>
<dbReference type="InterPro" id="IPR011059">
    <property type="entry name" value="Metal-dep_hydrolase_composite"/>
</dbReference>
<dbReference type="InterPro" id="IPR013108">
    <property type="entry name" value="Amidohydro_3"/>
</dbReference>
<name>A0A2P6TWX6_CHLSO</name>
<dbReference type="Gene3D" id="3.10.310.70">
    <property type="match status" value="1"/>
</dbReference>
<feature type="transmembrane region" description="Helical" evidence="2">
    <location>
        <begin position="1191"/>
        <end position="1217"/>
    </location>
</feature>
<dbReference type="CDD" id="cd01300">
    <property type="entry name" value="YtcJ_like"/>
    <property type="match status" value="1"/>
</dbReference>
<evidence type="ECO:0000256" key="2">
    <source>
        <dbReference type="SAM" id="Phobius"/>
    </source>
</evidence>
<keyword evidence="2" id="KW-0472">Membrane</keyword>
<keyword evidence="6" id="KW-1185">Reference proteome</keyword>
<dbReference type="Gene3D" id="2.30.40.10">
    <property type="entry name" value="Urease, subunit C, domain 1"/>
    <property type="match status" value="1"/>
</dbReference>
<comment type="caution">
    <text evidence="5">The sequence shown here is derived from an EMBL/GenBank/DDBJ whole genome shotgun (WGS) entry which is preliminary data.</text>
</comment>
<feature type="chain" id="PRO_5015122789" evidence="3">
    <location>
        <begin position="20"/>
        <end position="1402"/>
    </location>
</feature>
<dbReference type="EMBL" id="LHPG02000005">
    <property type="protein sequence ID" value="PRW58551.1"/>
    <property type="molecule type" value="Genomic_DNA"/>
</dbReference>
<sequence length="1402" mass="148799">MGALRSAAFALALVTGLLAVAWPYLPFASVQDGGCPLGYGSGGSGGLPSPHDLRSALQSKAGSRSSLILYTNATVWAGDAAGTQAEAFLVDAATGRLASVGDRAGALAALAAAQARQQLAEVDLQGAHVIPGLIDAHLHLIYGGLSLSRLDLSSATSREHFVAAVKHAAAGLQPGQWLLGGAWDESRWDGQMPSANWIDAATGDVPAWLLRHDSHMALANSAALRLAGITAATADPPGGAILKGPSGEPTGLLTDAAMQLVADHIPPLSVAHRQAALEAAAQHALSRGITMVHDMGRIAFMDGEEAAWDDLEQVLVPAANEGRLPLRVYSFVPLPTWRRMAERVRHLGRAHPGGMLFWGGVKEFADGSLGSRTALFHEPYADAPKTSGTRTIETERLRQLVTASDEAGLQVAVHAIGDRAVDEVLQLYTELAANTSSGSRDDSNSSSSSSSSSSGSSARPPGRPLHRIEHVQHISGPGTARRLAAAGVAVTPNPLHLLADAGILEARLGRERAGAGRSYALRTLLHAGVMAALASDWPVVPLEPLAGTLHAATLADAKTVAWEFAPIVHMHPLEMYHLQSPDVWFENAEVYYQDFRNASDTIHPWMSQPLTNELMFMPRSYATVLNNTRLTEEERDFLIGGSPVDERNRSTADIYYTVAEVPGSPGTWMFVYHLYYSWQGCSNQVMAMSVNQQREVVEFIACPMGVHEGDWERVSVLVCAEDLEIQQVSYSQHGWWETRDCTAGKCTLAPDPDGTNSSILHPVAYSGLFTHANYFEESPNYVYAMKNISLGGRFSLDNLGGVWIVDRTIADPDWVWVPTPDNVKFLPNMTEIQALPEAERAQWDWAVYPGNWATNLKPQQVTFNCLANNQTDRQECPDTPATRSLQTAFSLLDFAGLQGAGDGEGAVVGDEYRFNFVGVSSSGNFSTVGAPGITGPLYRAFSYQWLPERYAMIYNDYDWNATIMCPEDMEVTLDFPDPGTYTAATTIDTIINYLIGICVGAVVLCLVLIVLLALPGAVSTTFGSPKVFMSVGSFLKSAPGAAYSAAGKVPAALAEAPAAAKRAAAAAGAATAAAVTSAGSSVRNLGGSSKAELAVPLEAASADGAAAAIDGKLAAGAGLQAAAAAAQPGMIDLSQAPITSQETPYFVYAVMAFALYIAGMVLTALGTHQFVENSAAAYAAWLAGSNSVMTAIEWLVIGGLILIGLCDLLALFVVLCVHRPRLSLGKLQFRNYMYSSWAHDRAYKIHIVTTGLMVLVISVAAILFGLGLIVVIIQLAVRLACSSIADVNINGIETSNVCITVPSVSEEPICGWQVMEVCYDITNMGVILLVLGAMLLLWAHIVWLVVLLLSMWRFQKLQLVPADSQAQLSPGPSASLPSSGDAHPLGKGAAENAAEGPIVEDV</sequence>
<reference evidence="5 6" key="1">
    <citation type="journal article" date="2018" name="Plant J.">
        <title>Genome sequences of Chlorella sorokiniana UTEX 1602 and Micractinium conductrix SAG 241.80: implications to maltose excretion by a green alga.</title>
        <authorList>
            <person name="Arriola M.B."/>
            <person name="Velmurugan N."/>
            <person name="Zhang Y."/>
            <person name="Plunkett M.H."/>
            <person name="Hondzo H."/>
            <person name="Barney B.M."/>
        </authorList>
    </citation>
    <scope>NUCLEOTIDE SEQUENCE [LARGE SCALE GENOMIC DNA]</scope>
    <source>
        <strain evidence="6">UTEX 1602</strain>
    </source>
</reference>
<protein>
    <submittedName>
        <fullName evidence="5">Amidohydrolase isoform X1</fullName>
    </submittedName>
</protein>
<evidence type="ECO:0000256" key="1">
    <source>
        <dbReference type="SAM" id="MobiDB-lite"/>
    </source>
</evidence>
<dbReference type="InterPro" id="IPR032466">
    <property type="entry name" value="Metal_Hydrolase"/>
</dbReference>
<keyword evidence="2" id="KW-1133">Transmembrane helix</keyword>
<feature type="compositionally biased region" description="Low complexity" evidence="1">
    <location>
        <begin position="444"/>
        <end position="457"/>
    </location>
</feature>
<feature type="region of interest" description="Disordered" evidence="1">
    <location>
        <begin position="434"/>
        <end position="464"/>
    </location>
</feature>
<dbReference type="InterPro" id="IPR033932">
    <property type="entry name" value="YtcJ-like"/>
</dbReference>
<dbReference type="GO" id="GO:0016810">
    <property type="term" value="F:hydrolase activity, acting on carbon-nitrogen (but not peptide) bonds"/>
    <property type="evidence" value="ECO:0007669"/>
    <property type="project" value="InterPro"/>
</dbReference>
<evidence type="ECO:0000259" key="4">
    <source>
        <dbReference type="Pfam" id="PF07969"/>
    </source>
</evidence>
<dbReference type="Proteomes" id="UP000239899">
    <property type="component" value="Unassembled WGS sequence"/>
</dbReference>
<dbReference type="Pfam" id="PF07969">
    <property type="entry name" value="Amidohydro_3"/>
    <property type="match status" value="1"/>
</dbReference>
<feature type="domain" description="Amidohydrolase 3" evidence="4">
    <location>
        <begin position="121"/>
        <end position="557"/>
    </location>
</feature>
<proteinExistence type="predicted"/>
<organism evidence="5 6">
    <name type="scientific">Chlorella sorokiniana</name>
    <name type="common">Freshwater green alga</name>
    <dbReference type="NCBI Taxonomy" id="3076"/>
    <lineage>
        <taxon>Eukaryota</taxon>
        <taxon>Viridiplantae</taxon>
        <taxon>Chlorophyta</taxon>
        <taxon>core chlorophytes</taxon>
        <taxon>Trebouxiophyceae</taxon>
        <taxon>Chlorellales</taxon>
        <taxon>Chlorellaceae</taxon>
        <taxon>Chlorella clade</taxon>
        <taxon>Chlorella</taxon>
    </lineage>
</organism>
<keyword evidence="2" id="KW-0812">Transmembrane</keyword>
<feature type="transmembrane region" description="Helical" evidence="2">
    <location>
        <begin position="1251"/>
        <end position="1277"/>
    </location>
</feature>
<evidence type="ECO:0000313" key="6">
    <source>
        <dbReference type="Proteomes" id="UP000239899"/>
    </source>
</evidence>
<feature type="compositionally biased region" description="Low complexity" evidence="1">
    <location>
        <begin position="1370"/>
        <end position="1380"/>
    </location>
</feature>
<feature type="region of interest" description="Disordered" evidence="1">
    <location>
        <begin position="1370"/>
        <end position="1402"/>
    </location>
</feature>
<dbReference type="OrthoDB" id="512792at2759"/>
<accession>A0A2P6TWX6</accession>
<feature type="transmembrane region" description="Helical" evidence="2">
    <location>
        <begin position="1324"/>
        <end position="1349"/>
    </location>
</feature>
<feature type="transmembrane region" description="Helical" evidence="2">
    <location>
        <begin position="990"/>
        <end position="1014"/>
    </location>
</feature>
<dbReference type="SUPFAM" id="SSF51338">
    <property type="entry name" value="Composite domain of metallo-dependent hydrolases"/>
    <property type="match status" value="1"/>
</dbReference>
<evidence type="ECO:0000313" key="5">
    <source>
        <dbReference type="EMBL" id="PRW58551.1"/>
    </source>
</evidence>
<evidence type="ECO:0000256" key="3">
    <source>
        <dbReference type="SAM" id="SignalP"/>
    </source>
</evidence>
<keyword evidence="3" id="KW-0732">Signal</keyword>
<gene>
    <name evidence="5" type="ORF">C2E21_3233</name>
</gene>
<dbReference type="PANTHER" id="PTHR22642:SF2">
    <property type="entry name" value="PROTEIN LONG AFTER FAR-RED 3"/>
    <property type="match status" value="1"/>
</dbReference>